<feature type="transmembrane region" description="Helical" evidence="1">
    <location>
        <begin position="266"/>
        <end position="284"/>
    </location>
</feature>
<comment type="caution">
    <text evidence="2">The sequence shown here is derived from an EMBL/GenBank/DDBJ whole genome shotgun (WGS) entry which is preliminary data.</text>
</comment>
<feature type="transmembrane region" description="Helical" evidence="1">
    <location>
        <begin position="146"/>
        <end position="167"/>
    </location>
</feature>
<keyword evidence="3" id="KW-1185">Reference proteome</keyword>
<organism evidence="2 3">
    <name type="scientific">Paraburkholderia podalyriae</name>
    <dbReference type="NCBI Taxonomy" id="1938811"/>
    <lineage>
        <taxon>Bacteria</taxon>
        <taxon>Pseudomonadati</taxon>
        <taxon>Pseudomonadota</taxon>
        <taxon>Betaproteobacteria</taxon>
        <taxon>Burkholderiales</taxon>
        <taxon>Burkholderiaceae</taxon>
        <taxon>Paraburkholderia</taxon>
    </lineage>
</organism>
<sequence>MKSSKLYGTSLGIAGGVLLSTDALLIRLMHLEDAWEIVVMRGLLMWTAFVMIYYLVPRWRPWIGKPWVTRQNVWPTFFFAIASTTFVNAIAHGEVASVLVIISSTPFLSALLGRAFFSEPIDRAMLATATLAMSGVALVIDVGPRGGAFAANCFALATAVSMALAFLCSSRVEGGSVGLPSLGALVASLLVIVSQPALASKIPVLLISERAIWMLFEGAFVMPLSLGLLTLSARFIPPANTELFLLLETALAPLWIWIAFNERPALQVVAGGAVTVSAVLIHVVQVRQRSYLRVAGDC</sequence>
<feature type="transmembrane region" description="Helical" evidence="1">
    <location>
        <begin position="123"/>
        <end position="140"/>
    </location>
</feature>
<evidence type="ECO:0000313" key="3">
    <source>
        <dbReference type="Proteomes" id="UP000736373"/>
    </source>
</evidence>
<dbReference type="Proteomes" id="UP000736373">
    <property type="component" value="Unassembled WGS sequence"/>
</dbReference>
<feature type="transmembrane region" description="Helical" evidence="1">
    <location>
        <begin position="211"/>
        <end position="231"/>
    </location>
</feature>
<feature type="transmembrane region" description="Helical" evidence="1">
    <location>
        <begin position="76"/>
        <end position="102"/>
    </location>
</feature>
<feature type="transmembrane region" description="Helical" evidence="1">
    <location>
        <begin position="6"/>
        <end position="26"/>
    </location>
</feature>
<dbReference type="PANTHER" id="PTHR22911">
    <property type="entry name" value="ACYL-MALONYL CONDENSING ENZYME-RELATED"/>
    <property type="match status" value="1"/>
</dbReference>
<keyword evidence="1" id="KW-0812">Transmembrane</keyword>
<keyword evidence="1" id="KW-0472">Membrane</keyword>
<dbReference type="EMBL" id="VZQQ01000015">
    <property type="protein sequence ID" value="MBC8748681.1"/>
    <property type="molecule type" value="Genomic_DNA"/>
</dbReference>
<keyword evidence="1" id="KW-1133">Transmembrane helix</keyword>
<dbReference type="SUPFAM" id="SSF103481">
    <property type="entry name" value="Multidrug resistance efflux transporter EmrE"/>
    <property type="match status" value="2"/>
</dbReference>
<proteinExistence type="predicted"/>
<gene>
    <name evidence="2" type="ORF">F6X42_19390</name>
</gene>
<feature type="transmembrane region" description="Helical" evidence="1">
    <location>
        <begin position="179"/>
        <end position="199"/>
    </location>
</feature>
<accession>A0ABR7PQZ6</accession>
<reference evidence="2 3" key="1">
    <citation type="submission" date="2019-09" db="EMBL/GenBank/DDBJ databases">
        <title>Paraburkholderia podalyriae sp. nov., A South African Podalyria-associated rhizobium.</title>
        <authorList>
            <person name="Mavima L."/>
            <person name="Beukes C.W."/>
            <person name="Palmer M."/>
            <person name="De Meyer S.E."/>
            <person name="James E.K."/>
            <person name="Maluk M."/>
            <person name="Avontuur J.R."/>
            <person name="Chan W.Y."/>
            <person name="Venter S.N."/>
            <person name="Steenkamp E.T."/>
        </authorList>
    </citation>
    <scope>NUCLEOTIDE SEQUENCE [LARGE SCALE GENOMIC DNA]</scope>
    <source>
        <strain evidence="2 3">WC7.3b</strain>
    </source>
</reference>
<feature type="transmembrane region" description="Helical" evidence="1">
    <location>
        <begin position="38"/>
        <end position="56"/>
    </location>
</feature>
<evidence type="ECO:0000313" key="2">
    <source>
        <dbReference type="EMBL" id="MBC8748681.1"/>
    </source>
</evidence>
<dbReference type="InterPro" id="IPR037185">
    <property type="entry name" value="EmrE-like"/>
</dbReference>
<protein>
    <submittedName>
        <fullName evidence="2">DMT family transporter</fullName>
    </submittedName>
</protein>
<dbReference type="PANTHER" id="PTHR22911:SF135">
    <property type="entry name" value="BLR4310 PROTEIN"/>
    <property type="match status" value="1"/>
</dbReference>
<feature type="transmembrane region" description="Helical" evidence="1">
    <location>
        <begin position="243"/>
        <end position="260"/>
    </location>
</feature>
<name>A0ABR7PQZ6_9BURK</name>
<evidence type="ECO:0000256" key="1">
    <source>
        <dbReference type="SAM" id="Phobius"/>
    </source>
</evidence>